<keyword evidence="9" id="KW-0472">Membrane</keyword>
<evidence type="ECO:0000256" key="1">
    <source>
        <dbReference type="ARBA" id="ARBA00004162"/>
    </source>
</evidence>
<organism evidence="12 13">
    <name type="scientific">Coptis chinensis</name>
    <dbReference type="NCBI Taxonomy" id="261450"/>
    <lineage>
        <taxon>Eukaryota</taxon>
        <taxon>Viridiplantae</taxon>
        <taxon>Streptophyta</taxon>
        <taxon>Embryophyta</taxon>
        <taxon>Tracheophyta</taxon>
        <taxon>Spermatophyta</taxon>
        <taxon>Magnoliopsida</taxon>
        <taxon>Ranunculales</taxon>
        <taxon>Ranunculaceae</taxon>
        <taxon>Coptidoideae</taxon>
        <taxon>Coptis</taxon>
    </lineage>
</organism>
<dbReference type="GO" id="GO:0005524">
    <property type="term" value="F:ATP binding"/>
    <property type="evidence" value="ECO:0007669"/>
    <property type="project" value="UniProtKB-KW"/>
</dbReference>
<keyword evidence="7" id="KW-0067">ATP-binding</keyword>
<comment type="caution">
    <text evidence="12">The sequence shown here is derived from an EMBL/GenBank/DDBJ whole genome shotgun (WGS) entry which is preliminary data.</text>
</comment>
<evidence type="ECO:0000256" key="3">
    <source>
        <dbReference type="ARBA" id="ARBA00022527"/>
    </source>
</evidence>
<evidence type="ECO:0000256" key="6">
    <source>
        <dbReference type="ARBA" id="ARBA00022741"/>
    </source>
</evidence>
<keyword evidence="3" id="KW-0723">Serine/threonine-protein kinase</keyword>
<dbReference type="Gene3D" id="1.10.510.10">
    <property type="entry name" value="Transferase(Phosphotransferase) domain 1"/>
    <property type="match status" value="1"/>
</dbReference>
<dbReference type="SUPFAM" id="SSF56112">
    <property type="entry name" value="Protein kinase-like (PK-like)"/>
    <property type="match status" value="1"/>
</dbReference>
<dbReference type="AlphaFoldDB" id="A0A835H1Z4"/>
<keyword evidence="8" id="KW-1133">Transmembrane helix</keyword>
<dbReference type="Proteomes" id="UP000631114">
    <property type="component" value="Unassembled WGS sequence"/>
</dbReference>
<accession>A0A835H1Z4</accession>
<dbReference type="PANTHER" id="PTHR47982:SF20">
    <property type="entry name" value="NON-SPECIFIC SERINE_THREONINE PROTEIN KINASE"/>
    <property type="match status" value="1"/>
</dbReference>
<dbReference type="OrthoDB" id="1607253at2759"/>
<keyword evidence="4" id="KW-0808">Transferase</keyword>
<evidence type="ECO:0000256" key="8">
    <source>
        <dbReference type="ARBA" id="ARBA00022989"/>
    </source>
</evidence>
<evidence type="ECO:0000256" key="7">
    <source>
        <dbReference type="ARBA" id="ARBA00022840"/>
    </source>
</evidence>
<dbReference type="InterPro" id="IPR047117">
    <property type="entry name" value="PERK1-13-like"/>
</dbReference>
<dbReference type="InterPro" id="IPR011009">
    <property type="entry name" value="Kinase-like_dom_sf"/>
</dbReference>
<evidence type="ECO:0000313" key="12">
    <source>
        <dbReference type="EMBL" id="KAF9590297.1"/>
    </source>
</evidence>
<keyword evidence="6" id="KW-0547">Nucleotide-binding</keyword>
<proteinExistence type="predicted"/>
<dbReference type="GO" id="GO:0005886">
    <property type="term" value="C:plasma membrane"/>
    <property type="evidence" value="ECO:0007669"/>
    <property type="project" value="UniProtKB-SubCell"/>
</dbReference>
<evidence type="ECO:0000256" key="9">
    <source>
        <dbReference type="ARBA" id="ARBA00023136"/>
    </source>
</evidence>
<comment type="catalytic activity">
    <reaction evidence="10">
        <text>L-threonyl-[protein] + ATP = O-phospho-L-threonyl-[protein] + ADP + H(+)</text>
        <dbReference type="Rhea" id="RHEA:46608"/>
        <dbReference type="Rhea" id="RHEA-COMP:11060"/>
        <dbReference type="Rhea" id="RHEA-COMP:11605"/>
        <dbReference type="ChEBI" id="CHEBI:15378"/>
        <dbReference type="ChEBI" id="CHEBI:30013"/>
        <dbReference type="ChEBI" id="CHEBI:30616"/>
        <dbReference type="ChEBI" id="CHEBI:61977"/>
        <dbReference type="ChEBI" id="CHEBI:456216"/>
        <dbReference type="EC" id="2.7.11.1"/>
    </reaction>
</comment>
<name>A0A835H1Z4_9MAGN</name>
<keyword evidence="13" id="KW-1185">Reference proteome</keyword>
<reference evidence="12 13" key="1">
    <citation type="submission" date="2020-10" db="EMBL/GenBank/DDBJ databases">
        <title>The Coptis chinensis genome and diversification of protoberbering-type alkaloids.</title>
        <authorList>
            <person name="Wang B."/>
            <person name="Shu S."/>
            <person name="Song C."/>
            <person name="Liu Y."/>
        </authorList>
    </citation>
    <scope>NUCLEOTIDE SEQUENCE [LARGE SCALE GENOMIC DNA]</scope>
    <source>
        <strain evidence="12">HL-2020</strain>
        <tissue evidence="12">Leaf</tissue>
    </source>
</reference>
<evidence type="ECO:0000256" key="5">
    <source>
        <dbReference type="ARBA" id="ARBA00022692"/>
    </source>
</evidence>
<dbReference type="EC" id="2.7.11.1" evidence="2"/>
<comment type="subcellular location">
    <subcellularLocation>
        <location evidence="1">Cell membrane</location>
        <topology evidence="1">Single-pass membrane protein</topology>
    </subcellularLocation>
</comment>
<evidence type="ECO:0000256" key="2">
    <source>
        <dbReference type="ARBA" id="ARBA00012513"/>
    </source>
</evidence>
<protein>
    <recommendedName>
        <fullName evidence="2">non-specific serine/threonine protein kinase</fullName>
        <ecNumber evidence="2">2.7.11.1</ecNumber>
    </recommendedName>
</protein>
<dbReference type="GO" id="GO:0004674">
    <property type="term" value="F:protein serine/threonine kinase activity"/>
    <property type="evidence" value="ECO:0007669"/>
    <property type="project" value="UniProtKB-KW"/>
</dbReference>
<keyword evidence="5" id="KW-0812">Transmembrane</keyword>
<comment type="catalytic activity">
    <reaction evidence="11">
        <text>L-seryl-[protein] + ATP = O-phospho-L-seryl-[protein] + ADP + H(+)</text>
        <dbReference type="Rhea" id="RHEA:17989"/>
        <dbReference type="Rhea" id="RHEA-COMP:9863"/>
        <dbReference type="Rhea" id="RHEA-COMP:11604"/>
        <dbReference type="ChEBI" id="CHEBI:15378"/>
        <dbReference type="ChEBI" id="CHEBI:29999"/>
        <dbReference type="ChEBI" id="CHEBI:30616"/>
        <dbReference type="ChEBI" id="CHEBI:83421"/>
        <dbReference type="ChEBI" id="CHEBI:456216"/>
        <dbReference type="EC" id="2.7.11.1"/>
    </reaction>
</comment>
<keyword evidence="3" id="KW-0418">Kinase</keyword>
<evidence type="ECO:0000313" key="13">
    <source>
        <dbReference type="Proteomes" id="UP000631114"/>
    </source>
</evidence>
<sequence length="100" mass="11745">MQGFAMYLVELTLRVHLIEQWMKTCSLLPTSVYLSPFTDYRVKEFGRFSDRSDVYIFGVFLLELVSGREALQSKSSESDRSLVEWVIKLLIQCSYMFLKE</sequence>
<evidence type="ECO:0000256" key="4">
    <source>
        <dbReference type="ARBA" id="ARBA00022679"/>
    </source>
</evidence>
<gene>
    <name evidence="12" type="ORF">IFM89_032305</name>
</gene>
<evidence type="ECO:0000256" key="10">
    <source>
        <dbReference type="ARBA" id="ARBA00047899"/>
    </source>
</evidence>
<dbReference type="EMBL" id="JADFTS010000009">
    <property type="protein sequence ID" value="KAF9590297.1"/>
    <property type="molecule type" value="Genomic_DNA"/>
</dbReference>
<evidence type="ECO:0000256" key="11">
    <source>
        <dbReference type="ARBA" id="ARBA00048679"/>
    </source>
</evidence>
<dbReference type="PANTHER" id="PTHR47982">
    <property type="entry name" value="PROLINE-RICH RECEPTOR-LIKE PROTEIN KINASE PERK4"/>
    <property type="match status" value="1"/>
</dbReference>